<dbReference type="PROSITE" id="PS51891">
    <property type="entry name" value="CENP_V_GFA"/>
    <property type="match status" value="1"/>
</dbReference>
<accession>A0A424WD53</accession>
<keyword evidence="3" id="KW-0862">Zinc</keyword>
<dbReference type="EMBL" id="QVXO01000018">
    <property type="protein sequence ID" value="RPJ91185.1"/>
    <property type="molecule type" value="Genomic_DNA"/>
</dbReference>
<dbReference type="GO" id="GO:0016846">
    <property type="term" value="F:carbon-sulfur lyase activity"/>
    <property type="evidence" value="ECO:0007669"/>
    <property type="project" value="InterPro"/>
</dbReference>
<dbReference type="InterPro" id="IPR011057">
    <property type="entry name" value="Mss4-like_sf"/>
</dbReference>
<name>A0A424WD53_ALCXX</name>
<evidence type="ECO:0000313" key="6">
    <source>
        <dbReference type="EMBL" id="RPJ91185.1"/>
    </source>
</evidence>
<evidence type="ECO:0000256" key="3">
    <source>
        <dbReference type="ARBA" id="ARBA00022833"/>
    </source>
</evidence>
<gene>
    <name evidence="6" type="ORF">DY367_13765</name>
</gene>
<evidence type="ECO:0000259" key="5">
    <source>
        <dbReference type="PROSITE" id="PS51891"/>
    </source>
</evidence>
<dbReference type="Proteomes" id="UP000285324">
    <property type="component" value="Unassembled WGS sequence"/>
</dbReference>
<evidence type="ECO:0000256" key="2">
    <source>
        <dbReference type="ARBA" id="ARBA00022723"/>
    </source>
</evidence>
<dbReference type="InterPro" id="IPR006913">
    <property type="entry name" value="CENP-V/GFA"/>
</dbReference>
<keyword evidence="4" id="KW-0456">Lyase</keyword>
<dbReference type="SUPFAM" id="SSF51316">
    <property type="entry name" value="Mss4-like"/>
    <property type="match status" value="1"/>
</dbReference>
<dbReference type="AlphaFoldDB" id="A0A424WD53"/>
<dbReference type="Gene3D" id="3.90.1590.10">
    <property type="entry name" value="glutathione-dependent formaldehyde- activating enzyme (gfa)"/>
    <property type="match status" value="1"/>
</dbReference>
<dbReference type="PANTHER" id="PTHR33337">
    <property type="entry name" value="GFA DOMAIN-CONTAINING PROTEIN"/>
    <property type="match status" value="1"/>
</dbReference>
<organism evidence="6 7">
    <name type="scientific">Alcaligenes xylosoxydans xylosoxydans</name>
    <name type="common">Achromobacter xylosoxidans</name>
    <dbReference type="NCBI Taxonomy" id="85698"/>
    <lineage>
        <taxon>Bacteria</taxon>
        <taxon>Pseudomonadati</taxon>
        <taxon>Pseudomonadota</taxon>
        <taxon>Betaproteobacteria</taxon>
        <taxon>Burkholderiales</taxon>
        <taxon>Alcaligenaceae</taxon>
        <taxon>Achromobacter</taxon>
    </lineage>
</organism>
<protein>
    <submittedName>
        <fullName evidence="6">Aldehyde-activating protein</fullName>
    </submittedName>
</protein>
<dbReference type="Pfam" id="PF04828">
    <property type="entry name" value="GFA"/>
    <property type="match status" value="1"/>
</dbReference>
<dbReference type="PANTHER" id="PTHR33337:SF40">
    <property type="entry name" value="CENP-V_GFA DOMAIN-CONTAINING PROTEIN-RELATED"/>
    <property type="match status" value="1"/>
</dbReference>
<reference evidence="6 7" key="1">
    <citation type="submission" date="2018-08" db="EMBL/GenBank/DDBJ databases">
        <title>Achromobacter xylosoxidans Genome sequencing and assembly.</title>
        <authorList>
            <person name="Wang R."/>
            <person name="Rensing C."/>
            <person name="Li Y."/>
        </authorList>
    </citation>
    <scope>NUCLEOTIDE SEQUENCE [LARGE SCALE GENOMIC DNA]</scope>
    <source>
        <strain evidence="6 7">GD003A</strain>
    </source>
</reference>
<comment type="similarity">
    <text evidence="1">Belongs to the Gfa family.</text>
</comment>
<sequence length="151" mass="16250">MQDASPKRSAHADAQVHLTGGCQCGAIRYAITDEPIMAATCHCRDCQYSSGGAPAHALIFPTGSITLLRGNPKEHRYRGESGHTVMRSFCADCGTPLFGNSAGMGYDIVRAGSLDDPEAFRARATLWTDSAPSWHHVDRTVPHFPRNSPAP</sequence>
<feature type="domain" description="CENP-V/GFA" evidence="5">
    <location>
        <begin position="18"/>
        <end position="135"/>
    </location>
</feature>
<evidence type="ECO:0000256" key="1">
    <source>
        <dbReference type="ARBA" id="ARBA00005495"/>
    </source>
</evidence>
<dbReference type="OrthoDB" id="327703at2"/>
<proteinExistence type="inferred from homology"/>
<dbReference type="RefSeq" id="WP_059379454.1">
    <property type="nucleotide sequence ID" value="NZ_CP061008.1"/>
</dbReference>
<evidence type="ECO:0000256" key="4">
    <source>
        <dbReference type="ARBA" id="ARBA00023239"/>
    </source>
</evidence>
<keyword evidence="2" id="KW-0479">Metal-binding</keyword>
<dbReference type="GO" id="GO:0046872">
    <property type="term" value="F:metal ion binding"/>
    <property type="evidence" value="ECO:0007669"/>
    <property type="project" value="UniProtKB-KW"/>
</dbReference>
<evidence type="ECO:0000313" key="7">
    <source>
        <dbReference type="Proteomes" id="UP000285324"/>
    </source>
</evidence>
<comment type="caution">
    <text evidence="6">The sequence shown here is derived from an EMBL/GenBank/DDBJ whole genome shotgun (WGS) entry which is preliminary data.</text>
</comment>